<dbReference type="FunFam" id="3.40.50.720:FF:000084">
    <property type="entry name" value="Short-chain dehydrogenase reductase"/>
    <property type="match status" value="1"/>
</dbReference>
<dbReference type="EMBL" id="JAWDKD010000009">
    <property type="protein sequence ID" value="MDV0446693.1"/>
    <property type="molecule type" value="Genomic_DNA"/>
</dbReference>
<dbReference type="PANTHER" id="PTHR42760">
    <property type="entry name" value="SHORT-CHAIN DEHYDROGENASES/REDUCTASES FAMILY MEMBER"/>
    <property type="match status" value="1"/>
</dbReference>
<dbReference type="PRINTS" id="PR00080">
    <property type="entry name" value="SDRFAMILY"/>
</dbReference>
<dbReference type="InterPro" id="IPR002347">
    <property type="entry name" value="SDR_fam"/>
</dbReference>
<dbReference type="Pfam" id="PF00106">
    <property type="entry name" value="adh_short"/>
    <property type="match status" value="1"/>
</dbReference>
<dbReference type="PRINTS" id="PR00081">
    <property type="entry name" value="GDHRDH"/>
</dbReference>
<evidence type="ECO:0000256" key="2">
    <source>
        <dbReference type="ARBA" id="ARBA00023002"/>
    </source>
</evidence>
<dbReference type="GO" id="GO:0016616">
    <property type="term" value="F:oxidoreductase activity, acting on the CH-OH group of donors, NAD or NADP as acceptor"/>
    <property type="evidence" value="ECO:0007669"/>
    <property type="project" value="TreeGrafter"/>
</dbReference>
<organism evidence="4 5">
    <name type="scientific">Methanolapillus africanus</name>
    <dbReference type="NCBI Taxonomy" id="3028297"/>
    <lineage>
        <taxon>Archaea</taxon>
        <taxon>Methanobacteriati</taxon>
        <taxon>Methanobacteriota</taxon>
        <taxon>Stenosarchaea group</taxon>
        <taxon>Methanomicrobia</taxon>
        <taxon>Methanosarcinales</taxon>
        <taxon>Methanosarcinaceae</taxon>
        <taxon>Methanolapillus</taxon>
    </lineage>
</organism>
<dbReference type="Proteomes" id="UP001271789">
    <property type="component" value="Unassembled WGS sequence"/>
</dbReference>
<evidence type="ECO:0000256" key="3">
    <source>
        <dbReference type="RuleBase" id="RU000363"/>
    </source>
</evidence>
<keyword evidence="2 4" id="KW-0560">Oxidoreductase</keyword>
<dbReference type="InterPro" id="IPR036291">
    <property type="entry name" value="NAD(P)-bd_dom_sf"/>
</dbReference>
<gene>
    <name evidence="4" type="primary">gno</name>
    <name evidence="4" type="ORF">MsAg5_05430</name>
</gene>
<reference evidence="4" key="1">
    <citation type="submission" date="2023-06" db="EMBL/GenBank/DDBJ databases">
        <title>Genome sequence of Methanosarcinaceae archaeon Ag5.</title>
        <authorList>
            <person name="Protasov E."/>
            <person name="Platt K."/>
            <person name="Poehlein A."/>
            <person name="Daniel R."/>
            <person name="Brune A."/>
        </authorList>
    </citation>
    <scope>NUCLEOTIDE SEQUENCE</scope>
    <source>
        <strain evidence="4">Ag5</strain>
    </source>
</reference>
<dbReference type="PANTHER" id="PTHR42760:SF133">
    <property type="entry name" value="3-OXOACYL-[ACYL-CARRIER-PROTEIN] REDUCTASE"/>
    <property type="match status" value="1"/>
</dbReference>
<dbReference type="AlphaFoldDB" id="A0AAE4SDK9"/>
<comment type="similarity">
    <text evidence="1 3">Belongs to the short-chain dehydrogenases/reductases (SDR) family.</text>
</comment>
<dbReference type="Gene3D" id="3.40.50.720">
    <property type="entry name" value="NAD(P)-binding Rossmann-like Domain"/>
    <property type="match status" value="1"/>
</dbReference>
<protein>
    <submittedName>
        <fullName evidence="4">Gluconate 5-dehydrogenase</fullName>
        <ecNumber evidence="4">1.1.1.-</ecNumber>
    </submittedName>
</protein>
<evidence type="ECO:0000313" key="4">
    <source>
        <dbReference type="EMBL" id="MDV0446693.1"/>
    </source>
</evidence>
<accession>A0AAE4SDK9</accession>
<keyword evidence="5" id="KW-1185">Reference proteome</keyword>
<name>A0AAE4SDK9_9EURY</name>
<evidence type="ECO:0000256" key="1">
    <source>
        <dbReference type="ARBA" id="ARBA00006484"/>
    </source>
</evidence>
<proteinExistence type="inferred from homology"/>
<sequence length="252" mass="27049">MFDLTNRVAVVTGASSGLGVQFAKALAEQGADIAILARRKDKLDAVAEEIRKTGRKCFPVVCDVTVTADVQNAVAAVIKEYGKVDILVNNAGLGAVAPAEEMTDDMWNKDIAVDLTGVFTVAREFGKEMIKKKYGRIINIASMYGVIGNNFMPTVSYHAAKGGVVNFTRALASEWAKHGITVNAIGPGFFPSELTQSAFETKEFQEYLKLMVPMGRPGREGELNPALIYLASNEATYTTGTITLVDGGQTCI</sequence>
<dbReference type="GO" id="GO:0006633">
    <property type="term" value="P:fatty acid biosynthetic process"/>
    <property type="evidence" value="ECO:0007669"/>
    <property type="project" value="TreeGrafter"/>
</dbReference>
<dbReference type="SUPFAM" id="SSF51735">
    <property type="entry name" value="NAD(P)-binding Rossmann-fold domains"/>
    <property type="match status" value="1"/>
</dbReference>
<dbReference type="GO" id="GO:0048038">
    <property type="term" value="F:quinone binding"/>
    <property type="evidence" value="ECO:0007669"/>
    <property type="project" value="TreeGrafter"/>
</dbReference>
<dbReference type="EC" id="1.1.1.-" evidence="4"/>
<comment type="caution">
    <text evidence="4">The sequence shown here is derived from an EMBL/GenBank/DDBJ whole genome shotgun (WGS) entry which is preliminary data.</text>
</comment>
<evidence type="ECO:0000313" key="5">
    <source>
        <dbReference type="Proteomes" id="UP001271789"/>
    </source>
</evidence>